<evidence type="ECO:0000256" key="2">
    <source>
        <dbReference type="SAM" id="MobiDB-lite"/>
    </source>
</evidence>
<reference evidence="3" key="1">
    <citation type="submission" date="2023-07" db="EMBL/GenBank/DDBJ databases">
        <title>A chromosome-level genome assembly of Lolium multiflorum.</title>
        <authorList>
            <person name="Chen Y."/>
            <person name="Copetti D."/>
            <person name="Kolliker R."/>
            <person name="Studer B."/>
        </authorList>
    </citation>
    <scope>NUCLEOTIDE SEQUENCE</scope>
    <source>
        <strain evidence="3">02402/16</strain>
        <tissue evidence="3">Leaf</tissue>
    </source>
</reference>
<protein>
    <submittedName>
        <fullName evidence="3">Uncharacterized protein</fullName>
    </submittedName>
</protein>
<organism evidence="3 4">
    <name type="scientific">Lolium multiflorum</name>
    <name type="common">Italian ryegrass</name>
    <name type="synonym">Lolium perenne subsp. multiflorum</name>
    <dbReference type="NCBI Taxonomy" id="4521"/>
    <lineage>
        <taxon>Eukaryota</taxon>
        <taxon>Viridiplantae</taxon>
        <taxon>Streptophyta</taxon>
        <taxon>Embryophyta</taxon>
        <taxon>Tracheophyta</taxon>
        <taxon>Spermatophyta</taxon>
        <taxon>Magnoliopsida</taxon>
        <taxon>Liliopsida</taxon>
        <taxon>Poales</taxon>
        <taxon>Poaceae</taxon>
        <taxon>BOP clade</taxon>
        <taxon>Pooideae</taxon>
        <taxon>Poodae</taxon>
        <taxon>Poeae</taxon>
        <taxon>Poeae Chloroplast Group 2 (Poeae type)</taxon>
        <taxon>Loliodinae</taxon>
        <taxon>Loliinae</taxon>
        <taxon>Lolium</taxon>
    </lineage>
</organism>
<evidence type="ECO:0000313" key="3">
    <source>
        <dbReference type="EMBL" id="KAK1649936.1"/>
    </source>
</evidence>
<feature type="compositionally biased region" description="Polar residues" evidence="2">
    <location>
        <begin position="74"/>
        <end position="94"/>
    </location>
</feature>
<accession>A0AAD8WB07</accession>
<name>A0AAD8WB07_LOLMU</name>
<comment type="caution">
    <text evidence="3">The sequence shown here is derived from an EMBL/GenBank/DDBJ whole genome shotgun (WGS) entry which is preliminary data.</text>
</comment>
<keyword evidence="1" id="KW-0175">Coiled coil</keyword>
<proteinExistence type="predicted"/>
<dbReference type="AlphaFoldDB" id="A0AAD8WB07"/>
<feature type="region of interest" description="Disordered" evidence="2">
    <location>
        <begin position="1"/>
        <end position="130"/>
    </location>
</feature>
<gene>
    <name evidence="3" type="ORF">QYE76_067741</name>
</gene>
<evidence type="ECO:0000256" key="1">
    <source>
        <dbReference type="SAM" id="Coils"/>
    </source>
</evidence>
<feature type="compositionally biased region" description="Basic and acidic residues" evidence="2">
    <location>
        <begin position="8"/>
        <end position="18"/>
    </location>
</feature>
<feature type="coiled-coil region" evidence="1">
    <location>
        <begin position="222"/>
        <end position="270"/>
    </location>
</feature>
<evidence type="ECO:0000313" key="4">
    <source>
        <dbReference type="Proteomes" id="UP001231189"/>
    </source>
</evidence>
<keyword evidence="4" id="KW-1185">Reference proteome</keyword>
<dbReference type="Proteomes" id="UP001231189">
    <property type="component" value="Unassembled WGS sequence"/>
</dbReference>
<sequence>MAVPLLSDFHRRELREGEQSSPVGSYPRGICIHHSQTDSPTPAPRKGRLPSLRSSLRSDEVAHKAPMCPKGSHGPQTSSPSQEVSKINETSGSSKRCRCHLPPGPSNSPRATDHSSDQTSRGRLLPPRLPSFLGRGVRSFELADIRPDSIEPAAPKIGEEPNLGADGPLQRLKALLSSPVDTLVEDPETIRGLPVDIQPRLPKEKCQRLNEKKAALDAKTATSTHSARLETLRQELEDLERRARETKQLIQDEESLIARSEEEAQGLTADLKTDLAEIRALSSQR</sequence>
<dbReference type="EMBL" id="JAUUTY010000004">
    <property type="protein sequence ID" value="KAK1649936.1"/>
    <property type="molecule type" value="Genomic_DNA"/>
</dbReference>